<reference evidence="3" key="1">
    <citation type="journal article" date="2019" name="Int. J. Syst. Evol. Microbiol.">
        <title>The Global Catalogue of Microorganisms (GCM) 10K type strain sequencing project: providing services to taxonomists for standard genome sequencing and annotation.</title>
        <authorList>
            <consortium name="The Broad Institute Genomics Platform"/>
            <consortium name="The Broad Institute Genome Sequencing Center for Infectious Disease"/>
            <person name="Wu L."/>
            <person name="Ma J."/>
        </authorList>
    </citation>
    <scope>NUCLEOTIDE SEQUENCE [LARGE SCALE GENOMIC DNA]</scope>
    <source>
        <strain evidence="3">JCM 18410</strain>
    </source>
</reference>
<comment type="caution">
    <text evidence="2">The sequence shown here is derived from an EMBL/GenBank/DDBJ whole genome shotgun (WGS) entry which is preliminary data.</text>
</comment>
<evidence type="ECO:0000313" key="2">
    <source>
        <dbReference type="EMBL" id="GAA5070912.1"/>
    </source>
</evidence>
<dbReference type="EMBL" id="BAABKC010000087">
    <property type="protein sequence ID" value="GAA5070912.1"/>
    <property type="molecule type" value="Genomic_DNA"/>
</dbReference>
<proteinExistence type="predicted"/>
<accession>A0ABP9L813</accession>
<sequence length="169" mass="18126">MLNPIDADRVIHAGGASGVFPGQIHEGVAWWVGACLVVTQRADQIAVAHNEHPVIAAFADRFCRGAINAQHYACTVHTMGVQTREQLLARLRDLGGAPGAWLAGEDCEGATTVRICLFDGQGVELDDSNGLGKIRRLIAEDRVPIPVNDRAKGRIVPTPTPTWADSWTA</sequence>
<dbReference type="RefSeq" id="WP_345670894.1">
    <property type="nucleotide sequence ID" value="NZ_BAABKC010000087.1"/>
</dbReference>
<protein>
    <recommendedName>
        <fullName evidence="4">Chemoreceptor glutamine deamidase CheD</fullName>
    </recommendedName>
</protein>
<dbReference type="Proteomes" id="UP001500124">
    <property type="component" value="Unassembled WGS sequence"/>
</dbReference>
<name>A0ABP9L813_9ACTN</name>
<evidence type="ECO:0000313" key="3">
    <source>
        <dbReference type="Proteomes" id="UP001500124"/>
    </source>
</evidence>
<evidence type="ECO:0008006" key="4">
    <source>
        <dbReference type="Google" id="ProtNLM"/>
    </source>
</evidence>
<gene>
    <name evidence="2" type="ORF">GCM10023336_56480</name>
</gene>
<feature type="region of interest" description="Disordered" evidence="1">
    <location>
        <begin position="150"/>
        <end position="169"/>
    </location>
</feature>
<organism evidence="2 3">
    <name type="scientific">Streptomyces similanensis</name>
    <dbReference type="NCBI Taxonomy" id="1274988"/>
    <lineage>
        <taxon>Bacteria</taxon>
        <taxon>Bacillati</taxon>
        <taxon>Actinomycetota</taxon>
        <taxon>Actinomycetes</taxon>
        <taxon>Kitasatosporales</taxon>
        <taxon>Streptomycetaceae</taxon>
        <taxon>Streptomyces</taxon>
    </lineage>
</organism>
<keyword evidence="3" id="KW-1185">Reference proteome</keyword>
<evidence type="ECO:0000256" key="1">
    <source>
        <dbReference type="SAM" id="MobiDB-lite"/>
    </source>
</evidence>